<dbReference type="EMBL" id="JACRSR010000002">
    <property type="protein sequence ID" value="MBC8531487.1"/>
    <property type="molecule type" value="Genomic_DNA"/>
</dbReference>
<proteinExistence type="predicted"/>
<dbReference type="RefSeq" id="WP_249316077.1">
    <property type="nucleotide sequence ID" value="NZ_JACRSR010000002.1"/>
</dbReference>
<dbReference type="AlphaFoldDB" id="A0A926D4U6"/>
<dbReference type="PANTHER" id="PTHR43147:SF2">
    <property type="entry name" value="NADP-DEPENDENT OXIDOREDUCTASE DOMAIN-CONTAINING PROTEIN"/>
    <property type="match status" value="1"/>
</dbReference>
<dbReference type="Proteomes" id="UP000623172">
    <property type="component" value="Unassembled WGS sequence"/>
</dbReference>
<evidence type="ECO:0000313" key="2">
    <source>
        <dbReference type="EMBL" id="MBC8531487.1"/>
    </source>
</evidence>
<dbReference type="SUPFAM" id="SSF51430">
    <property type="entry name" value="NAD(P)-linked oxidoreductase"/>
    <property type="match status" value="1"/>
</dbReference>
<sequence>MNQKFELTPGYTINRIINGCWQLSEGHSLTCKLDFDDVMRAFHGLVERGFTTFDCADIYTGAEEFIGEFVKQLKNGSSISPDDIQIHTKYVPDLDILQDVDFNYTEKIIDRSLRRLNRDTLDLVQFHWWDYDVPGCVETAGHLCRLQEKGKIRNIGVTNFDTKHLAELVDAGIPVVSIQTQYSVFDRRPEKALLPYCKEKHIPLLCYGTLSGGLLAERWIGAASANPETRSQVKYLQVLEDSMGWEGYQELLLILQRIAKHHDASIAHVASKYILSQSGVGAAIIGIRNSKHVDSNTRIFDFDLDAKEMEMIRNHLAKHNMLEGEPFELERTVGSKYRNIMKMNLNE</sequence>
<dbReference type="InterPro" id="IPR020471">
    <property type="entry name" value="AKR"/>
</dbReference>
<evidence type="ECO:0000313" key="3">
    <source>
        <dbReference type="Proteomes" id="UP000623172"/>
    </source>
</evidence>
<dbReference type="CDD" id="cd19101">
    <property type="entry name" value="AKR_unchar"/>
    <property type="match status" value="1"/>
</dbReference>
<gene>
    <name evidence="2" type="ORF">H8696_06450</name>
</gene>
<dbReference type="GO" id="GO:0016491">
    <property type="term" value="F:oxidoreductase activity"/>
    <property type="evidence" value="ECO:0007669"/>
    <property type="project" value="InterPro"/>
</dbReference>
<organism evidence="2 3">
    <name type="scientific">Gehongia tenuis</name>
    <dbReference type="NCBI Taxonomy" id="2763655"/>
    <lineage>
        <taxon>Bacteria</taxon>
        <taxon>Bacillati</taxon>
        <taxon>Bacillota</taxon>
        <taxon>Clostridia</taxon>
        <taxon>Christensenellales</taxon>
        <taxon>Christensenellaceae</taxon>
        <taxon>Gehongia</taxon>
    </lineage>
</organism>
<dbReference type="Gene3D" id="3.20.20.100">
    <property type="entry name" value="NADP-dependent oxidoreductase domain"/>
    <property type="match status" value="1"/>
</dbReference>
<dbReference type="PRINTS" id="PR00069">
    <property type="entry name" value="ALDKETRDTASE"/>
</dbReference>
<name>A0A926D4U6_9FIRM</name>
<keyword evidence="3" id="KW-1185">Reference proteome</keyword>
<accession>A0A926D4U6</accession>
<feature type="domain" description="NADP-dependent oxidoreductase" evidence="1">
    <location>
        <begin position="15"/>
        <end position="315"/>
    </location>
</feature>
<protein>
    <submittedName>
        <fullName evidence="2">Aldo/keto reductase</fullName>
    </submittedName>
</protein>
<dbReference type="InterPro" id="IPR036812">
    <property type="entry name" value="NAD(P)_OxRdtase_dom_sf"/>
</dbReference>
<dbReference type="InterPro" id="IPR023210">
    <property type="entry name" value="NADP_OxRdtase_dom"/>
</dbReference>
<reference evidence="2" key="1">
    <citation type="submission" date="2020-08" db="EMBL/GenBank/DDBJ databases">
        <title>Genome public.</title>
        <authorList>
            <person name="Liu C."/>
            <person name="Sun Q."/>
        </authorList>
    </citation>
    <scope>NUCLEOTIDE SEQUENCE</scope>
    <source>
        <strain evidence="2">NSJ-53</strain>
    </source>
</reference>
<dbReference type="PANTHER" id="PTHR43147">
    <property type="entry name" value="PROTEIN TAS"/>
    <property type="match status" value="1"/>
</dbReference>
<dbReference type="Pfam" id="PF00248">
    <property type="entry name" value="Aldo_ket_red"/>
    <property type="match status" value="1"/>
</dbReference>
<evidence type="ECO:0000259" key="1">
    <source>
        <dbReference type="Pfam" id="PF00248"/>
    </source>
</evidence>
<comment type="caution">
    <text evidence="2">The sequence shown here is derived from an EMBL/GenBank/DDBJ whole genome shotgun (WGS) entry which is preliminary data.</text>
</comment>